<keyword evidence="6" id="KW-1185">Reference proteome</keyword>
<keyword evidence="3" id="KW-0560">Oxidoreductase</keyword>
<protein>
    <recommendedName>
        <fullName evidence="7">15-hydroxyprostaglandin dehydrogenase</fullName>
    </recommendedName>
</protein>
<reference evidence="5 6" key="1">
    <citation type="submission" date="2023-08" db="EMBL/GenBank/DDBJ databases">
        <title>Black Yeasts Isolated from many extreme environments.</title>
        <authorList>
            <person name="Coleine C."/>
            <person name="Stajich J.E."/>
            <person name="Selbmann L."/>
        </authorList>
    </citation>
    <scope>NUCLEOTIDE SEQUENCE [LARGE SCALE GENOMIC DNA]</scope>
    <source>
        <strain evidence="5 6">CCFEE 5885</strain>
    </source>
</reference>
<dbReference type="Pfam" id="PF00106">
    <property type="entry name" value="adh_short"/>
    <property type="match status" value="1"/>
</dbReference>
<gene>
    <name evidence="5" type="ORF">LTR24_007409</name>
</gene>
<dbReference type="InterPro" id="IPR020904">
    <property type="entry name" value="Sc_DH/Rdtase_CS"/>
</dbReference>
<dbReference type="Proteomes" id="UP001345013">
    <property type="component" value="Unassembled WGS sequence"/>
</dbReference>
<organism evidence="5 6">
    <name type="scientific">Lithohypha guttulata</name>
    <dbReference type="NCBI Taxonomy" id="1690604"/>
    <lineage>
        <taxon>Eukaryota</taxon>
        <taxon>Fungi</taxon>
        <taxon>Dikarya</taxon>
        <taxon>Ascomycota</taxon>
        <taxon>Pezizomycotina</taxon>
        <taxon>Eurotiomycetes</taxon>
        <taxon>Chaetothyriomycetidae</taxon>
        <taxon>Chaetothyriales</taxon>
        <taxon>Trichomeriaceae</taxon>
        <taxon>Lithohypha</taxon>
    </lineage>
</organism>
<comment type="similarity">
    <text evidence="1 4">Belongs to the short-chain dehydrogenases/reductases (SDR) family.</text>
</comment>
<evidence type="ECO:0000256" key="1">
    <source>
        <dbReference type="ARBA" id="ARBA00006484"/>
    </source>
</evidence>
<accession>A0ABR0K4M8</accession>
<keyword evidence="2" id="KW-0521">NADP</keyword>
<evidence type="ECO:0000256" key="2">
    <source>
        <dbReference type="ARBA" id="ARBA00022857"/>
    </source>
</evidence>
<dbReference type="PANTHER" id="PTHR44229">
    <property type="entry name" value="15-HYDROXYPROSTAGLANDIN DEHYDROGENASE [NAD(+)]"/>
    <property type="match status" value="1"/>
</dbReference>
<evidence type="ECO:0000256" key="3">
    <source>
        <dbReference type="ARBA" id="ARBA00023002"/>
    </source>
</evidence>
<dbReference type="PRINTS" id="PR00081">
    <property type="entry name" value="GDHRDH"/>
</dbReference>
<dbReference type="PROSITE" id="PS00061">
    <property type="entry name" value="ADH_SHORT"/>
    <property type="match status" value="1"/>
</dbReference>
<evidence type="ECO:0000256" key="4">
    <source>
        <dbReference type="RuleBase" id="RU000363"/>
    </source>
</evidence>
<dbReference type="EMBL" id="JAVRRG010000110">
    <property type="protein sequence ID" value="KAK5084921.1"/>
    <property type="molecule type" value="Genomic_DNA"/>
</dbReference>
<dbReference type="InterPro" id="IPR002347">
    <property type="entry name" value="SDR_fam"/>
</dbReference>
<dbReference type="SUPFAM" id="SSF51735">
    <property type="entry name" value="NAD(P)-binding Rossmann-fold domains"/>
    <property type="match status" value="1"/>
</dbReference>
<dbReference type="InterPro" id="IPR036291">
    <property type="entry name" value="NAD(P)-bd_dom_sf"/>
</dbReference>
<name>A0ABR0K4M8_9EURO</name>
<evidence type="ECO:0008006" key="7">
    <source>
        <dbReference type="Google" id="ProtNLM"/>
    </source>
</evidence>
<evidence type="ECO:0000313" key="5">
    <source>
        <dbReference type="EMBL" id="KAK5084921.1"/>
    </source>
</evidence>
<sequence length="275" mass="29074">MAAVTKKTVVVTGGASGIGLAMTRHFAAQGHDIVVLDVNANDGPSIVNEVAKEYSDSSLSFEKCDVSSWQDQAAVFKKTFDQFGKIDVVMANAGISERGRSDMTVLDEEEPAEPRLGTVNVNFVGVLNTVKLAAHYMNKKPASAGSSKGLIVCTASNAGLYPFPIAPVYAATKAAVIGLVRSLAKPYTEASIQINALAPAVLETNIAPDRALFKDMILTPFSTLTRGVDQFVDDPSLTGAVAEIHGESVTIRPPLDVVDKDSAGNLEVFWNLGYA</sequence>
<dbReference type="PRINTS" id="PR00080">
    <property type="entry name" value="SDRFAMILY"/>
</dbReference>
<evidence type="ECO:0000313" key="6">
    <source>
        <dbReference type="Proteomes" id="UP001345013"/>
    </source>
</evidence>
<dbReference type="Gene3D" id="3.40.50.720">
    <property type="entry name" value="NAD(P)-binding Rossmann-like Domain"/>
    <property type="match status" value="1"/>
</dbReference>
<comment type="caution">
    <text evidence="5">The sequence shown here is derived from an EMBL/GenBank/DDBJ whole genome shotgun (WGS) entry which is preliminary data.</text>
</comment>
<proteinExistence type="inferred from homology"/>
<dbReference type="PANTHER" id="PTHR44229:SF4">
    <property type="entry name" value="15-HYDROXYPROSTAGLANDIN DEHYDROGENASE [NAD(+)]"/>
    <property type="match status" value="1"/>
</dbReference>